<proteinExistence type="predicted"/>
<name>F9WXR0_ZYMTI</name>
<keyword evidence="2" id="KW-1185">Reference proteome</keyword>
<dbReference type="EMBL" id="CM001196">
    <property type="protein sequence ID" value="EGP92614.1"/>
    <property type="molecule type" value="Genomic_DNA"/>
</dbReference>
<evidence type="ECO:0000313" key="1">
    <source>
        <dbReference type="EMBL" id="EGP92614.1"/>
    </source>
</evidence>
<evidence type="ECO:0000313" key="2">
    <source>
        <dbReference type="Proteomes" id="UP000008062"/>
    </source>
</evidence>
<dbReference type="OrthoDB" id="3816007at2759"/>
<organism evidence="1 2">
    <name type="scientific">Zymoseptoria tritici (strain CBS 115943 / IPO323)</name>
    <name type="common">Speckled leaf blotch fungus</name>
    <name type="synonym">Septoria tritici</name>
    <dbReference type="NCBI Taxonomy" id="336722"/>
    <lineage>
        <taxon>Eukaryota</taxon>
        <taxon>Fungi</taxon>
        <taxon>Dikarya</taxon>
        <taxon>Ascomycota</taxon>
        <taxon>Pezizomycotina</taxon>
        <taxon>Dothideomycetes</taxon>
        <taxon>Dothideomycetidae</taxon>
        <taxon>Mycosphaerellales</taxon>
        <taxon>Mycosphaerellaceae</taxon>
        <taxon>Zymoseptoria</taxon>
    </lineage>
</organism>
<dbReference type="Proteomes" id="UP000008062">
    <property type="component" value="Chromosome 1"/>
</dbReference>
<dbReference type="RefSeq" id="XP_003857638.1">
    <property type="nucleotide sequence ID" value="XM_003857590.1"/>
</dbReference>
<dbReference type="HOGENOM" id="CLU_2160404_0_0_1"/>
<accession>F9WXR0</accession>
<reference evidence="1 2" key="1">
    <citation type="journal article" date="2011" name="PLoS Genet.">
        <title>Finished genome of the fungal wheat pathogen Mycosphaerella graminicola reveals dispensome structure, chromosome plasticity, and stealth pathogenesis.</title>
        <authorList>
            <person name="Goodwin S.B."/>
            <person name="Ben M'barek S."/>
            <person name="Dhillon B."/>
            <person name="Wittenberg A.H.J."/>
            <person name="Crane C.F."/>
            <person name="Hane J.K."/>
            <person name="Foster A.J."/>
            <person name="Van der Lee T.A.J."/>
            <person name="Grimwood J."/>
            <person name="Aerts A."/>
            <person name="Antoniw J."/>
            <person name="Bailey A."/>
            <person name="Bluhm B."/>
            <person name="Bowler J."/>
            <person name="Bristow J."/>
            <person name="van der Burgt A."/>
            <person name="Canto-Canche B."/>
            <person name="Churchill A.C.L."/>
            <person name="Conde-Ferraez L."/>
            <person name="Cools H.J."/>
            <person name="Coutinho P.M."/>
            <person name="Csukai M."/>
            <person name="Dehal P."/>
            <person name="De Wit P."/>
            <person name="Donzelli B."/>
            <person name="van de Geest H.C."/>
            <person name="van Ham R.C.H.J."/>
            <person name="Hammond-Kosack K.E."/>
            <person name="Henrissat B."/>
            <person name="Kilian A."/>
            <person name="Kobayashi A.K."/>
            <person name="Koopmann E."/>
            <person name="Kourmpetis Y."/>
            <person name="Kuzniar A."/>
            <person name="Lindquist E."/>
            <person name="Lombard V."/>
            <person name="Maliepaard C."/>
            <person name="Martins N."/>
            <person name="Mehrabi R."/>
            <person name="Nap J.P.H."/>
            <person name="Ponomarenko A."/>
            <person name="Rudd J.J."/>
            <person name="Salamov A."/>
            <person name="Schmutz J."/>
            <person name="Schouten H.J."/>
            <person name="Shapiro H."/>
            <person name="Stergiopoulos I."/>
            <person name="Torriani S.F.F."/>
            <person name="Tu H."/>
            <person name="de Vries R.P."/>
            <person name="Waalwijk C."/>
            <person name="Ware S.B."/>
            <person name="Wiebenga A."/>
            <person name="Zwiers L.-H."/>
            <person name="Oliver R.P."/>
            <person name="Grigoriev I.V."/>
            <person name="Kema G.H.J."/>
        </authorList>
    </citation>
    <scope>NUCLEOTIDE SEQUENCE [LARGE SCALE GENOMIC DNA]</scope>
    <source>
        <strain evidence="2">CBS 115943 / IPO323</strain>
    </source>
</reference>
<sequence length="111" mass="12685">MECKECGNRHDSSVIFWGGDEVKRRVVGNTWAVERGASRPNEFYRSPVIEDILRRCRGLGFQVYVKESYEAGDWMHEMDRNASGTPCDDAPLTRQYAVFLPKDAPKDREGA</sequence>
<dbReference type="AlphaFoldDB" id="F9WXR0"/>
<dbReference type="KEGG" id="ztr:MYCGRDRAFT_88928"/>
<protein>
    <submittedName>
        <fullName evidence="1">Uncharacterized protein</fullName>
    </submittedName>
</protein>
<dbReference type="GeneID" id="13403209"/>
<gene>
    <name evidence="1" type="ORF">MYCGRDRAFT_88928</name>
</gene>
<dbReference type="VEuPathDB" id="FungiDB:ZTRI_1.400"/>
<dbReference type="InParanoid" id="F9WXR0"/>